<proteinExistence type="predicted"/>
<comment type="caution">
    <text evidence="2">The sequence shown here is derived from an EMBL/GenBank/DDBJ whole genome shotgun (WGS) entry which is preliminary data.</text>
</comment>
<name>A0ABS8VC80_DATST</name>
<gene>
    <name evidence="2" type="ORF">HAX54_031876</name>
</gene>
<feature type="coiled-coil region" evidence="1">
    <location>
        <begin position="1"/>
        <end position="38"/>
    </location>
</feature>
<reference evidence="2 3" key="1">
    <citation type="journal article" date="2021" name="BMC Genomics">
        <title>Datura genome reveals duplications of psychoactive alkaloid biosynthetic genes and high mutation rate following tissue culture.</title>
        <authorList>
            <person name="Rajewski A."/>
            <person name="Carter-House D."/>
            <person name="Stajich J."/>
            <person name="Litt A."/>
        </authorList>
    </citation>
    <scope>NUCLEOTIDE SEQUENCE [LARGE SCALE GENOMIC DNA]</scope>
    <source>
        <strain evidence="2">AR-01</strain>
    </source>
</reference>
<organism evidence="2 3">
    <name type="scientific">Datura stramonium</name>
    <name type="common">Jimsonweed</name>
    <name type="synonym">Common thornapple</name>
    <dbReference type="NCBI Taxonomy" id="4076"/>
    <lineage>
        <taxon>Eukaryota</taxon>
        <taxon>Viridiplantae</taxon>
        <taxon>Streptophyta</taxon>
        <taxon>Embryophyta</taxon>
        <taxon>Tracheophyta</taxon>
        <taxon>Spermatophyta</taxon>
        <taxon>Magnoliopsida</taxon>
        <taxon>eudicotyledons</taxon>
        <taxon>Gunneridae</taxon>
        <taxon>Pentapetalae</taxon>
        <taxon>asterids</taxon>
        <taxon>lamiids</taxon>
        <taxon>Solanales</taxon>
        <taxon>Solanaceae</taxon>
        <taxon>Solanoideae</taxon>
        <taxon>Datureae</taxon>
        <taxon>Datura</taxon>
    </lineage>
</organism>
<evidence type="ECO:0000256" key="1">
    <source>
        <dbReference type="SAM" id="Coils"/>
    </source>
</evidence>
<keyword evidence="1" id="KW-0175">Coiled coil</keyword>
<dbReference type="Proteomes" id="UP000823775">
    <property type="component" value="Unassembled WGS sequence"/>
</dbReference>
<keyword evidence="3" id="KW-1185">Reference proteome</keyword>
<accession>A0ABS8VC80</accession>
<evidence type="ECO:0000313" key="2">
    <source>
        <dbReference type="EMBL" id="MCD9643966.1"/>
    </source>
</evidence>
<dbReference type="EMBL" id="JACEIK010004040">
    <property type="protein sequence ID" value="MCD9643966.1"/>
    <property type="molecule type" value="Genomic_DNA"/>
</dbReference>
<protein>
    <submittedName>
        <fullName evidence="2">Uncharacterized protein</fullName>
    </submittedName>
</protein>
<sequence length="314" mass="35867">MEALELKLSDAEAMKIKLAQVEEERVVFSNEANSLSSKVADLRREVTDVLFNEDVYPFKHVSKSLSLSPLVLVLDLSSIPLTTDPTSLPSYPSCPSAMDLESSSLPEPFVSSPKSPIAKITPAPTSDHTLTVSALVEVKRSCRAPKPPVWMSDYILEGKGNANFVIRCLRRIPKVIPVNLWVFSAIGLDKLVLNKRENRRLIFIRAIVERVNLTWHLLRRSFSSQNFFLKVYGGRNRNIFGNSNCIFTSKFRTIDCVIAGALVLRRRFLEKREYRFLPLHFNCRRCREEEGEGTEREKEELAPKDFFAFGNWER</sequence>
<evidence type="ECO:0000313" key="3">
    <source>
        <dbReference type="Proteomes" id="UP000823775"/>
    </source>
</evidence>